<dbReference type="GO" id="GO:0006313">
    <property type="term" value="P:DNA transposition"/>
    <property type="evidence" value="ECO:0007669"/>
    <property type="project" value="InterPro"/>
</dbReference>
<protein>
    <submittedName>
        <fullName evidence="2">Transposase</fullName>
    </submittedName>
</protein>
<dbReference type="Gene3D" id="3.30.70.1290">
    <property type="entry name" value="Transposase IS200-like"/>
    <property type="match status" value="1"/>
</dbReference>
<dbReference type="STRING" id="675511.GCA_000341735_03072"/>
<dbReference type="GO" id="GO:0004803">
    <property type="term" value="F:transposase activity"/>
    <property type="evidence" value="ECO:0007669"/>
    <property type="project" value="InterPro"/>
</dbReference>
<evidence type="ECO:0000259" key="1">
    <source>
        <dbReference type="SMART" id="SM01321"/>
    </source>
</evidence>
<dbReference type="RefSeq" id="WP_017841541.1">
    <property type="nucleotide sequence ID" value="NZ_CP035467.1"/>
</dbReference>
<dbReference type="InterPro" id="IPR036515">
    <property type="entry name" value="Transposase_17_sf"/>
</dbReference>
<evidence type="ECO:0000313" key="3">
    <source>
        <dbReference type="Proteomes" id="UP000305881"/>
    </source>
</evidence>
<proteinExistence type="predicted"/>
<dbReference type="EMBL" id="CP035467">
    <property type="protein sequence ID" value="QCW84576.1"/>
    <property type="molecule type" value="Genomic_DNA"/>
</dbReference>
<dbReference type="AlphaFoldDB" id="A0A4P9UXK7"/>
<dbReference type="Pfam" id="PF01797">
    <property type="entry name" value="Y1_Tnp"/>
    <property type="match status" value="1"/>
</dbReference>
<organism evidence="2 3">
    <name type="scientific">Methylotuvimicrobium buryatense</name>
    <name type="common">Methylomicrobium buryatense</name>
    <dbReference type="NCBI Taxonomy" id="95641"/>
    <lineage>
        <taxon>Bacteria</taxon>
        <taxon>Pseudomonadati</taxon>
        <taxon>Pseudomonadota</taxon>
        <taxon>Gammaproteobacteria</taxon>
        <taxon>Methylococcales</taxon>
        <taxon>Methylococcaceae</taxon>
        <taxon>Methylotuvimicrobium</taxon>
    </lineage>
</organism>
<dbReference type="Proteomes" id="UP000305881">
    <property type="component" value="Chromosome"/>
</dbReference>
<evidence type="ECO:0000313" key="2">
    <source>
        <dbReference type="EMBL" id="QCW84576.1"/>
    </source>
</evidence>
<sequence>MPRLPRLDLPNIPQHIVQRGNNRQPIFFDENDYSIYLEYLCEALAKNYCKLYAFVQMTNHVHLLSVSEAPGGISGLMQSVGRRYVRYINKTYQRTGTLFEGRFKSSLIDSERYLLTCMRYIELNPVRAGMVDYPWDYRWSSCRHHVTGSGMEWLEEPPEYRLLAAKPKARAMSYRELCKQALADNDIRAIRAHLNKDCALGSDKFQHEIEAVLGRRVKIAPQGRPKKARDGNKK</sequence>
<gene>
    <name evidence="2" type="ORF">EQU24_21780</name>
</gene>
<dbReference type="PANTHER" id="PTHR34322">
    <property type="entry name" value="TRANSPOSASE, Y1_TNP DOMAIN-CONTAINING"/>
    <property type="match status" value="1"/>
</dbReference>
<reference evidence="3" key="1">
    <citation type="journal article" date="2019" name="J. Bacteriol.">
        <title>A Mutagenic Screen Identifies a TonB-Dependent Receptor Required for the Lanthanide Metal Switch in the Type I Methanotroph 'Methylotuvimicrobium buryatense' 5GB1C.</title>
        <authorList>
            <person name="Groom J.D."/>
            <person name="Ford S.M."/>
            <person name="Pesesky M.W."/>
            <person name="Lidstrom M.E."/>
        </authorList>
    </citation>
    <scope>NUCLEOTIDE SEQUENCE [LARGE SCALE GENOMIC DNA]</scope>
    <source>
        <strain evidence="3">5GB1C</strain>
    </source>
</reference>
<dbReference type="SUPFAM" id="SSF143422">
    <property type="entry name" value="Transposase IS200-like"/>
    <property type="match status" value="1"/>
</dbReference>
<dbReference type="KEGG" id="mbur:EQU24_21780"/>
<accession>A0A4P9UXK7</accession>
<dbReference type="OrthoDB" id="9814067at2"/>
<keyword evidence="3" id="KW-1185">Reference proteome</keyword>
<dbReference type="PANTHER" id="PTHR34322:SF2">
    <property type="entry name" value="TRANSPOSASE IS200-LIKE DOMAIN-CONTAINING PROTEIN"/>
    <property type="match status" value="1"/>
</dbReference>
<name>A0A4P9UXK7_METBY</name>
<dbReference type="SMART" id="SM01321">
    <property type="entry name" value="Y1_Tnp"/>
    <property type="match status" value="1"/>
</dbReference>
<dbReference type="InterPro" id="IPR002686">
    <property type="entry name" value="Transposase_17"/>
</dbReference>
<feature type="domain" description="Transposase IS200-like" evidence="1">
    <location>
        <begin position="9"/>
        <end position="124"/>
    </location>
</feature>
<dbReference type="GO" id="GO:0003677">
    <property type="term" value="F:DNA binding"/>
    <property type="evidence" value="ECO:0007669"/>
    <property type="project" value="InterPro"/>
</dbReference>